<evidence type="ECO:0000313" key="2">
    <source>
        <dbReference type="Proteomes" id="UP000824540"/>
    </source>
</evidence>
<dbReference type="OrthoDB" id="10056939at2759"/>
<comment type="caution">
    <text evidence="1">The sequence shown here is derived from an EMBL/GenBank/DDBJ whole genome shotgun (WGS) entry which is preliminary data.</text>
</comment>
<accession>A0A8T2NBI3</accession>
<gene>
    <name evidence="1" type="ORF">JZ751_003038</name>
</gene>
<reference evidence="1" key="1">
    <citation type="thesis" date="2021" institute="BYU ScholarsArchive" country="Provo, UT, USA">
        <title>Applications of and Algorithms for Genome Assembly and Genomic Analyses with an Emphasis on Marine Teleosts.</title>
        <authorList>
            <person name="Pickett B.D."/>
        </authorList>
    </citation>
    <scope>NUCLEOTIDE SEQUENCE</scope>
    <source>
        <strain evidence="1">HI-2016</strain>
    </source>
</reference>
<name>A0A8T2NBI3_9TELE</name>
<dbReference type="EMBL" id="JAFBMS010000102">
    <property type="protein sequence ID" value="KAG9336690.1"/>
    <property type="molecule type" value="Genomic_DNA"/>
</dbReference>
<dbReference type="AlphaFoldDB" id="A0A8T2NBI3"/>
<dbReference type="Proteomes" id="UP000824540">
    <property type="component" value="Unassembled WGS sequence"/>
</dbReference>
<proteinExistence type="predicted"/>
<protein>
    <submittedName>
        <fullName evidence="1">Uncharacterized protein</fullName>
    </submittedName>
</protein>
<organism evidence="1 2">
    <name type="scientific">Albula glossodonta</name>
    <name type="common">roundjaw bonefish</name>
    <dbReference type="NCBI Taxonomy" id="121402"/>
    <lineage>
        <taxon>Eukaryota</taxon>
        <taxon>Metazoa</taxon>
        <taxon>Chordata</taxon>
        <taxon>Craniata</taxon>
        <taxon>Vertebrata</taxon>
        <taxon>Euteleostomi</taxon>
        <taxon>Actinopterygii</taxon>
        <taxon>Neopterygii</taxon>
        <taxon>Teleostei</taxon>
        <taxon>Albuliformes</taxon>
        <taxon>Albulidae</taxon>
        <taxon>Albula</taxon>
    </lineage>
</organism>
<evidence type="ECO:0000313" key="1">
    <source>
        <dbReference type="EMBL" id="KAG9336690.1"/>
    </source>
</evidence>
<sequence length="141" mass="15072">MANPQEGHITKQYSPGPQLCCLPRHPGLQAWPSSPLSLALILSRVHTLQGMAGEYVPQSGPVGINMAQPSYTPPQMAPHPSQLRHRPPMHPYLPSHAHHPAMLMHGGPPPHPGMTMSAQSPSILTPIDPSAGGQVLDIHAQ</sequence>
<keyword evidence="2" id="KW-1185">Reference proteome</keyword>